<feature type="signal peptide" evidence="9">
    <location>
        <begin position="1"/>
        <end position="20"/>
    </location>
</feature>
<dbReference type="EMBL" id="AVOT02017532">
    <property type="protein sequence ID" value="MBW0503710.1"/>
    <property type="molecule type" value="Genomic_DNA"/>
</dbReference>
<keyword evidence="7" id="KW-0119">Carbohydrate metabolism</keyword>
<proteinExistence type="predicted"/>
<comment type="cofactor">
    <cofactor evidence="1">
        <name>Co(2+)</name>
        <dbReference type="ChEBI" id="CHEBI:48828"/>
    </cofactor>
</comment>
<keyword evidence="5 9" id="KW-0732">Signal</keyword>
<reference evidence="11" key="1">
    <citation type="submission" date="2021-03" db="EMBL/GenBank/DDBJ databases">
        <title>Draft genome sequence of rust myrtle Austropuccinia psidii MF-1, a brazilian biotype.</title>
        <authorList>
            <person name="Quecine M.C."/>
            <person name="Pachon D.M.R."/>
            <person name="Bonatelli M.L."/>
            <person name="Correr F.H."/>
            <person name="Franceschini L.M."/>
            <person name="Leite T.F."/>
            <person name="Margarido G.R.A."/>
            <person name="Almeida C.A."/>
            <person name="Ferrarezi J.A."/>
            <person name="Labate C.A."/>
        </authorList>
    </citation>
    <scope>NUCLEOTIDE SEQUENCE</scope>
    <source>
        <strain evidence="11">MF-1</strain>
    </source>
</reference>
<organism evidence="11 12">
    <name type="scientific">Austropuccinia psidii MF-1</name>
    <dbReference type="NCBI Taxonomy" id="1389203"/>
    <lineage>
        <taxon>Eukaryota</taxon>
        <taxon>Fungi</taxon>
        <taxon>Dikarya</taxon>
        <taxon>Basidiomycota</taxon>
        <taxon>Pucciniomycotina</taxon>
        <taxon>Pucciniomycetes</taxon>
        <taxon>Pucciniales</taxon>
        <taxon>Sphaerophragmiaceae</taxon>
        <taxon>Austropuccinia</taxon>
    </lineage>
</organism>
<evidence type="ECO:0000256" key="1">
    <source>
        <dbReference type="ARBA" id="ARBA00001941"/>
    </source>
</evidence>
<accession>A0A9Q3HJ58</accession>
<keyword evidence="6" id="KW-0378">Hydrolase</keyword>
<keyword evidence="12" id="KW-1185">Reference proteome</keyword>
<evidence type="ECO:0000256" key="4">
    <source>
        <dbReference type="ARBA" id="ARBA00022723"/>
    </source>
</evidence>
<dbReference type="SUPFAM" id="SSF88713">
    <property type="entry name" value="Glycoside hydrolase/deacetylase"/>
    <property type="match status" value="1"/>
</dbReference>
<keyword evidence="3" id="KW-0472">Membrane</keyword>
<evidence type="ECO:0000256" key="8">
    <source>
        <dbReference type="ARBA" id="ARBA00023288"/>
    </source>
</evidence>
<feature type="domain" description="NodB homology" evidence="10">
    <location>
        <begin position="55"/>
        <end position="240"/>
    </location>
</feature>
<gene>
    <name evidence="11" type="ORF">O181_043425</name>
</gene>
<protein>
    <recommendedName>
        <fullName evidence="10">NodB homology domain-containing protein</fullName>
    </recommendedName>
</protein>
<dbReference type="CDD" id="cd10951">
    <property type="entry name" value="CE4_ClCDA_like"/>
    <property type="match status" value="1"/>
</dbReference>
<evidence type="ECO:0000256" key="7">
    <source>
        <dbReference type="ARBA" id="ARBA00023277"/>
    </source>
</evidence>
<name>A0A9Q3HJ58_9BASI</name>
<sequence length="280" mass="31340">MLNSSLVSLFVTLFLPSCKAPEVIRTNNLLSAAQATATIHRRGTQDVITTCKTKGTFALTFDDGPYLYENQISDYLTSRKIQGTFFVNGYNYDCIYDQKFVSQLQHTFKQGHLIGSHSWSHPNITRLSKAQFEHQLDLVETALIKILGIKPRYFRPPYGDINDQNIRVLKSRGYKIINWSFDSQDSIGATPQQSKAYYDKLAKSYPQPQIALNHETYQTTASQVIPHAIDVLTKAGYRLVSVSECLGLGNTQKDFYQVIGTPSPRDASWTCSGTPAPGLA</sequence>
<dbReference type="PROSITE" id="PS51677">
    <property type="entry name" value="NODB"/>
    <property type="match status" value="1"/>
</dbReference>
<dbReference type="GO" id="GO:0098552">
    <property type="term" value="C:side of membrane"/>
    <property type="evidence" value="ECO:0007669"/>
    <property type="project" value="UniProtKB-KW"/>
</dbReference>
<dbReference type="GO" id="GO:0046872">
    <property type="term" value="F:metal ion binding"/>
    <property type="evidence" value="ECO:0007669"/>
    <property type="project" value="UniProtKB-KW"/>
</dbReference>
<dbReference type="InterPro" id="IPR002509">
    <property type="entry name" value="NODB_dom"/>
</dbReference>
<evidence type="ECO:0000313" key="12">
    <source>
        <dbReference type="Proteomes" id="UP000765509"/>
    </source>
</evidence>
<dbReference type="GO" id="GO:0005886">
    <property type="term" value="C:plasma membrane"/>
    <property type="evidence" value="ECO:0007669"/>
    <property type="project" value="UniProtKB-SubCell"/>
</dbReference>
<evidence type="ECO:0000256" key="3">
    <source>
        <dbReference type="ARBA" id="ARBA00022622"/>
    </source>
</evidence>
<dbReference type="Proteomes" id="UP000765509">
    <property type="component" value="Unassembled WGS sequence"/>
</dbReference>
<dbReference type="Gene3D" id="3.20.20.370">
    <property type="entry name" value="Glycoside hydrolase/deacetylase"/>
    <property type="match status" value="1"/>
</dbReference>
<comment type="subcellular location">
    <subcellularLocation>
        <location evidence="2">Cell membrane</location>
        <topology evidence="2">Lipid-anchor</topology>
        <topology evidence="2">GPI-anchor</topology>
    </subcellularLocation>
</comment>
<evidence type="ECO:0000256" key="9">
    <source>
        <dbReference type="SAM" id="SignalP"/>
    </source>
</evidence>
<comment type="caution">
    <text evidence="11">The sequence shown here is derived from an EMBL/GenBank/DDBJ whole genome shotgun (WGS) entry which is preliminary data.</text>
</comment>
<evidence type="ECO:0000256" key="5">
    <source>
        <dbReference type="ARBA" id="ARBA00022729"/>
    </source>
</evidence>
<keyword evidence="8" id="KW-0449">Lipoprotein</keyword>
<dbReference type="PANTHER" id="PTHR46471:SF2">
    <property type="entry name" value="CHITIN DEACETYLASE-RELATED"/>
    <property type="match status" value="1"/>
</dbReference>
<dbReference type="Pfam" id="PF01522">
    <property type="entry name" value="Polysacc_deac_1"/>
    <property type="match status" value="1"/>
</dbReference>
<evidence type="ECO:0000259" key="10">
    <source>
        <dbReference type="PROSITE" id="PS51677"/>
    </source>
</evidence>
<dbReference type="GO" id="GO:0005975">
    <property type="term" value="P:carbohydrate metabolic process"/>
    <property type="evidence" value="ECO:0007669"/>
    <property type="project" value="InterPro"/>
</dbReference>
<keyword evidence="3" id="KW-0336">GPI-anchor</keyword>
<keyword evidence="4" id="KW-0479">Metal-binding</keyword>
<feature type="chain" id="PRO_5040147698" description="NodB homology domain-containing protein" evidence="9">
    <location>
        <begin position="21"/>
        <end position="280"/>
    </location>
</feature>
<evidence type="ECO:0000256" key="6">
    <source>
        <dbReference type="ARBA" id="ARBA00022801"/>
    </source>
</evidence>
<evidence type="ECO:0000313" key="11">
    <source>
        <dbReference type="EMBL" id="MBW0503710.1"/>
    </source>
</evidence>
<keyword evidence="3" id="KW-0325">Glycoprotein</keyword>
<dbReference type="InterPro" id="IPR011330">
    <property type="entry name" value="Glyco_hydro/deAcase_b/a-brl"/>
</dbReference>
<evidence type="ECO:0000256" key="2">
    <source>
        <dbReference type="ARBA" id="ARBA00004609"/>
    </source>
</evidence>
<dbReference type="PANTHER" id="PTHR46471">
    <property type="entry name" value="CHITIN DEACETYLASE"/>
    <property type="match status" value="1"/>
</dbReference>
<dbReference type="AlphaFoldDB" id="A0A9Q3HJ58"/>
<dbReference type="GO" id="GO:0016810">
    <property type="term" value="F:hydrolase activity, acting on carbon-nitrogen (but not peptide) bonds"/>
    <property type="evidence" value="ECO:0007669"/>
    <property type="project" value="InterPro"/>
</dbReference>
<dbReference type="OrthoDB" id="2125469at2759"/>